<organism evidence="2 3">
    <name type="scientific">Erythrobacter aureus</name>
    <dbReference type="NCBI Taxonomy" id="2182384"/>
    <lineage>
        <taxon>Bacteria</taxon>
        <taxon>Pseudomonadati</taxon>
        <taxon>Pseudomonadota</taxon>
        <taxon>Alphaproteobacteria</taxon>
        <taxon>Sphingomonadales</taxon>
        <taxon>Erythrobacteraceae</taxon>
        <taxon>Erythrobacter/Porphyrobacter group</taxon>
        <taxon>Erythrobacter</taxon>
    </lineage>
</organism>
<name>A0A345YF41_9SPHN</name>
<evidence type="ECO:0000313" key="2">
    <source>
        <dbReference type="EMBL" id="AXK42543.1"/>
    </source>
</evidence>
<dbReference type="InterPro" id="IPR047111">
    <property type="entry name" value="YbaP-like"/>
</dbReference>
<dbReference type="InterPro" id="IPR002816">
    <property type="entry name" value="TraB/PrgY/GumN_fam"/>
</dbReference>
<feature type="signal peptide" evidence="1">
    <location>
        <begin position="1"/>
        <end position="44"/>
    </location>
</feature>
<dbReference type="OrthoDB" id="9806326at2"/>
<protein>
    <submittedName>
        <fullName evidence="2">TraB/GumN family protein</fullName>
    </submittedName>
</protein>
<proteinExistence type="predicted"/>
<evidence type="ECO:0000313" key="3">
    <source>
        <dbReference type="Proteomes" id="UP000254508"/>
    </source>
</evidence>
<accession>A0A345YF41</accession>
<dbReference type="KEGG" id="err:DVR09_09565"/>
<dbReference type="PANTHER" id="PTHR40590:SF1">
    <property type="entry name" value="CYTOPLASMIC PROTEIN"/>
    <property type="match status" value="1"/>
</dbReference>
<dbReference type="CDD" id="cd14789">
    <property type="entry name" value="Tiki"/>
    <property type="match status" value="1"/>
</dbReference>
<evidence type="ECO:0000256" key="1">
    <source>
        <dbReference type="SAM" id="SignalP"/>
    </source>
</evidence>
<dbReference type="EMBL" id="CP031357">
    <property type="protein sequence ID" value="AXK42543.1"/>
    <property type="molecule type" value="Genomic_DNA"/>
</dbReference>
<sequence length="315" mass="34466">MSGQASLQACQRHRTMHSNSMTSRFLLGLTAALTFLLAACGKQADTAKPEGPYPALWEIADGNGATEGWMFGTIHALPDGTRWRSERLDTVVGQADMLVVEVANLENGEALSALFEQMAYDRPAGPIAERIDPELRGEFEELLVKAKVRRGYFDPMESWAAALALAQVAQTAKAENGADRALLAAFDKREVVELEGAHGQLAIFDSLPEDEQRDLLNAVLEESRDYQGEIGTLANAWLEGDTERLTQLTRRGILADPELVQVLLRDRNADWAAQIENLLSARDKPLIAVGAGHLLGDHGLPALLEARGYTVRRIE</sequence>
<feature type="chain" id="PRO_5016783173" evidence="1">
    <location>
        <begin position="45"/>
        <end position="315"/>
    </location>
</feature>
<dbReference type="Pfam" id="PF01963">
    <property type="entry name" value="TraB_PrgY_gumN"/>
    <property type="match status" value="1"/>
</dbReference>
<keyword evidence="1" id="KW-0732">Signal</keyword>
<keyword evidence="3" id="KW-1185">Reference proteome</keyword>
<dbReference type="PANTHER" id="PTHR40590">
    <property type="entry name" value="CYTOPLASMIC PROTEIN-RELATED"/>
    <property type="match status" value="1"/>
</dbReference>
<gene>
    <name evidence="2" type="ORF">DVR09_09565</name>
</gene>
<reference evidence="3" key="1">
    <citation type="submission" date="2018-07" db="EMBL/GenBank/DDBJ databases">
        <title>Genome sequence of Erythrobacter strain YH-07, an antagonistic bacterium isolated from Yellow Sea.</title>
        <authorList>
            <person name="Tang T."/>
            <person name="Liu Q."/>
            <person name="Sun X."/>
        </authorList>
    </citation>
    <scope>NUCLEOTIDE SEQUENCE [LARGE SCALE GENOMIC DNA]</scope>
    <source>
        <strain evidence="3">YH-07</strain>
    </source>
</reference>
<dbReference type="AlphaFoldDB" id="A0A345YF41"/>
<dbReference type="Proteomes" id="UP000254508">
    <property type="component" value="Chromosome"/>
</dbReference>